<evidence type="ECO:0000313" key="2">
    <source>
        <dbReference type="Proteomes" id="UP000078540"/>
    </source>
</evidence>
<proteinExistence type="predicted"/>
<dbReference type="AlphaFoldDB" id="A0A195BJH5"/>
<accession>A0A195BJH5</accession>
<dbReference type="EMBL" id="KQ976464">
    <property type="protein sequence ID" value="KYM84519.1"/>
    <property type="molecule type" value="Genomic_DNA"/>
</dbReference>
<protein>
    <submittedName>
        <fullName evidence="1">Uncharacterized protein</fullName>
    </submittedName>
</protein>
<evidence type="ECO:0000313" key="1">
    <source>
        <dbReference type="EMBL" id="KYM84519.1"/>
    </source>
</evidence>
<name>A0A195BJH5_9HYME</name>
<reference evidence="1 2" key="1">
    <citation type="submission" date="2015-09" db="EMBL/GenBank/DDBJ databases">
        <title>Atta colombica WGS genome.</title>
        <authorList>
            <person name="Nygaard S."/>
            <person name="Hu H."/>
            <person name="Boomsma J."/>
            <person name="Zhang G."/>
        </authorList>
    </citation>
    <scope>NUCLEOTIDE SEQUENCE [LARGE SCALE GENOMIC DNA]</scope>
    <source>
        <strain evidence="1">Treedump-2</strain>
        <tissue evidence="1">Whole body</tissue>
    </source>
</reference>
<organism evidence="1 2">
    <name type="scientific">Atta colombica</name>
    <dbReference type="NCBI Taxonomy" id="520822"/>
    <lineage>
        <taxon>Eukaryota</taxon>
        <taxon>Metazoa</taxon>
        <taxon>Ecdysozoa</taxon>
        <taxon>Arthropoda</taxon>
        <taxon>Hexapoda</taxon>
        <taxon>Insecta</taxon>
        <taxon>Pterygota</taxon>
        <taxon>Neoptera</taxon>
        <taxon>Endopterygota</taxon>
        <taxon>Hymenoptera</taxon>
        <taxon>Apocrita</taxon>
        <taxon>Aculeata</taxon>
        <taxon>Formicoidea</taxon>
        <taxon>Formicidae</taxon>
        <taxon>Myrmicinae</taxon>
        <taxon>Atta</taxon>
    </lineage>
</organism>
<keyword evidence="2" id="KW-1185">Reference proteome</keyword>
<gene>
    <name evidence="1" type="ORF">ALC53_05305</name>
</gene>
<dbReference type="Proteomes" id="UP000078540">
    <property type="component" value="Unassembled WGS sequence"/>
</dbReference>
<sequence>MQGYSDRMNGEGKEGSRCTFHGDVTSYSGTRAACNERFRNYSSAVYRRRAFVRSREKFYTATIRAYPSVHRARFGHREFVAIFVSKIATDEEECLQSEEIFVREISLEDFLGKDIMKAIYKITSYSLHYRTISFNQGRSFQTKFTVVPLDVTFEADTKDRIIPSDVRSTGSSSGCIIVIDSSDSRMKKAAGAVGR</sequence>